<keyword evidence="9" id="KW-1185">Reference proteome</keyword>
<sequence length="288" mass="32424">MQLKSASDRVPLRNGTAIPCLGFGTYQIPDDARAVEAIDAAVGAGYRLIDGAAFYHNEVHVGEGIRRALDKYELDRDDLFITSKVWKTDRGYDNTMRAFDQTMADLKLDVLDLYLIHWPMVPALSDQWEAVNVDTWKALIELYKSGRVRAIGVSNFKPAHLKALMDTEVIPMVDQIQFHPGLDQQATTDFCMGHDIMIEGWRPLGKGTIVGSPLIVERASRYGVTPAQLILRWALQHRVIPLPKALNPQHIAENTKLFDFEIAPEDMAMIDAIEKEPDQSHDPDFQTE</sequence>
<dbReference type="PIRSF" id="PIRSF000097">
    <property type="entry name" value="AKR"/>
    <property type="match status" value="1"/>
</dbReference>
<dbReference type="InterPro" id="IPR020471">
    <property type="entry name" value="AKR"/>
</dbReference>
<evidence type="ECO:0000313" key="9">
    <source>
        <dbReference type="Proteomes" id="UP000473648"/>
    </source>
</evidence>
<dbReference type="PANTHER" id="PTHR43827:SF3">
    <property type="entry name" value="NADP-DEPENDENT OXIDOREDUCTASE DOMAIN-CONTAINING PROTEIN"/>
    <property type="match status" value="1"/>
</dbReference>
<evidence type="ECO:0000256" key="6">
    <source>
        <dbReference type="PIRSR" id="PIRSR000097-3"/>
    </source>
</evidence>
<evidence type="ECO:0000313" key="8">
    <source>
        <dbReference type="EMBL" id="MQM73539.1"/>
    </source>
</evidence>
<dbReference type="InterPro" id="IPR018170">
    <property type="entry name" value="Aldo/ket_reductase_CS"/>
</dbReference>
<dbReference type="SUPFAM" id="SSF51430">
    <property type="entry name" value="NAD(P)-linked oxidoreductase"/>
    <property type="match status" value="1"/>
</dbReference>
<dbReference type="AlphaFoldDB" id="A0A6L5GTD9"/>
<keyword evidence="3" id="KW-0560">Oxidoreductase</keyword>
<dbReference type="PANTHER" id="PTHR43827">
    <property type="entry name" value="2,5-DIKETO-D-GLUCONIC ACID REDUCTASE"/>
    <property type="match status" value="1"/>
</dbReference>
<feature type="site" description="Lowers pKa of active site Tyr" evidence="6">
    <location>
        <position position="84"/>
    </location>
</feature>
<dbReference type="InterPro" id="IPR036812">
    <property type="entry name" value="NAD(P)_OxRdtase_dom_sf"/>
</dbReference>
<organism evidence="8 9">
    <name type="scientific">Candidatus Pseudoramibacter fermentans</name>
    <dbReference type="NCBI Taxonomy" id="2594427"/>
    <lineage>
        <taxon>Bacteria</taxon>
        <taxon>Bacillati</taxon>
        <taxon>Bacillota</taxon>
        <taxon>Clostridia</taxon>
        <taxon>Eubacteriales</taxon>
        <taxon>Eubacteriaceae</taxon>
        <taxon>Pseudoramibacter</taxon>
    </lineage>
</organism>
<dbReference type="GO" id="GO:0016616">
    <property type="term" value="F:oxidoreductase activity, acting on the CH-OH group of donors, NAD or NADP as acceptor"/>
    <property type="evidence" value="ECO:0007669"/>
    <property type="project" value="UniProtKB-ARBA"/>
</dbReference>
<dbReference type="Gene3D" id="3.20.20.100">
    <property type="entry name" value="NADP-dependent oxidoreductase domain"/>
    <property type="match status" value="1"/>
</dbReference>
<dbReference type="Proteomes" id="UP000473648">
    <property type="component" value="Unassembled WGS sequence"/>
</dbReference>
<evidence type="ECO:0000256" key="1">
    <source>
        <dbReference type="ARBA" id="ARBA00007905"/>
    </source>
</evidence>
<evidence type="ECO:0000256" key="2">
    <source>
        <dbReference type="ARBA" id="ARBA00022857"/>
    </source>
</evidence>
<dbReference type="PROSITE" id="PS00062">
    <property type="entry name" value="ALDOKETO_REDUCTASE_2"/>
    <property type="match status" value="1"/>
</dbReference>
<dbReference type="EMBL" id="VOGB01000005">
    <property type="protein sequence ID" value="MQM73539.1"/>
    <property type="molecule type" value="Genomic_DNA"/>
</dbReference>
<dbReference type="FunFam" id="3.20.20.100:FF:000002">
    <property type="entry name" value="2,5-diketo-D-gluconic acid reductase A"/>
    <property type="match status" value="1"/>
</dbReference>
<dbReference type="PRINTS" id="PR00069">
    <property type="entry name" value="ALDKETRDTASE"/>
</dbReference>
<dbReference type="PROSITE" id="PS00798">
    <property type="entry name" value="ALDOKETO_REDUCTASE_1"/>
    <property type="match status" value="1"/>
</dbReference>
<feature type="binding site" evidence="5">
    <location>
        <position position="117"/>
    </location>
    <ligand>
        <name>substrate</name>
    </ligand>
</feature>
<comment type="similarity">
    <text evidence="1">Belongs to the aldo/keto reductase family.</text>
</comment>
<feature type="active site" description="Proton donor" evidence="4">
    <location>
        <position position="55"/>
    </location>
</feature>
<keyword evidence="2" id="KW-0521">NADP</keyword>
<protein>
    <submittedName>
        <fullName evidence="8">Aldo/keto reductase</fullName>
    </submittedName>
</protein>
<evidence type="ECO:0000256" key="4">
    <source>
        <dbReference type="PIRSR" id="PIRSR000097-1"/>
    </source>
</evidence>
<name>A0A6L5GTD9_9FIRM</name>
<evidence type="ECO:0000259" key="7">
    <source>
        <dbReference type="Pfam" id="PF00248"/>
    </source>
</evidence>
<gene>
    <name evidence="8" type="ORF">FRC53_09040</name>
</gene>
<evidence type="ECO:0000256" key="3">
    <source>
        <dbReference type="ARBA" id="ARBA00023002"/>
    </source>
</evidence>
<dbReference type="InterPro" id="IPR023210">
    <property type="entry name" value="NADP_OxRdtase_dom"/>
</dbReference>
<reference evidence="8" key="1">
    <citation type="journal article" date="2020" name="Appl. Environ. Microbiol.">
        <title>Medium-Chain Fatty Acid Synthesis by 'Candidatus Weimeria bifida' gen. nov., sp. nov., and 'Candidatus Pseudoramibacter fermentans' sp. nov.</title>
        <authorList>
            <person name="Scarborough M.J."/>
            <person name="Myers K.S."/>
            <person name="Donohue T.J."/>
            <person name="Noguera D.R."/>
        </authorList>
    </citation>
    <scope>NUCLEOTIDE SEQUENCE</scope>
    <source>
        <strain evidence="8">EUB1.1</strain>
    </source>
</reference>
<comment type="caution">
    <text evidence="8">The sequence shown here is derived from an EMBL/GenBank/DDBJ whole genome shotgun (WGS) entry which is preliminary data.</text>
</comment>
<proteinExistence type="inferred from homology"/>
<accession>A0A6L5GTD9</accession>
<dbReference type="Pfam" id="PF00248">
    <property type="entry name" value="Aldo_ket_red"/>
    <property type="match status" value="1"/>
</dbReference>
<feature type="domain" description="NADP-dependent oxidoreductase" evidence="7">
    <location>
        <begin position="21"/>
        <end position="274"/>
    </location>
</feature>
<evidence type="ECO:0000256" key="5">
    <source>
        <dbReference type="PIRSR" id="PIRSR000097-2"/>
    </source>
</evidence>
<dbReference type="CDD" id="cd19071">
    <property type="entry name" value="AKR_AKR1-5-like"/>
    <property type="match status" value="1"/>
</dbReference>